<protein>
    <submittedName>
        <fullName evidence="1">Uncharacterized protein</fullName>
    </submittedName>
</protein>
<gene>
    <name evidence="1" type="ORF">DFR59_10793</name>
</gene>
<name>A0A370GEV4_9BACI</name>
<dbReference type="AlphaFoldDB" id="A0A370GEV4"/>
<dbReference type="Proteomes" id="UP000255326">
    <property type="component" value="Unassembled WGS sequence"/>
</dbReference>
<comment type="caution">
    <text evidence="1">The sequence shown here is derived from an EMBL/GenBank/DDBJ whole genome shotgun (WGS) entry which is preliminary data.</text>
</comment>
<organism evidence="1 2">
    <name type="scientific">Falsibacillus pallidus</name>
    <dbReference type="NCBI Taxonomy" id="493781"/>
    <lineage>
        <taxon>Bacteria</taxon>
        <taxon>Bacillati</taxon>
        <taxon>Bacillota</taxon>
        <taxon>Bacilli</taxon>
        <taxon>Bacillales</taxon>
        <taxon>Bacillaceae</taxon>
        <taxon>Falsibacillus</taxon>
    </lineage>
</organism>
<evidence type="ECO:0000313" key="2">
    <source>
        <dbReference type="Proteomes" id="UP000255326"/>
    </source>
</evidence>
<accession>A0A370GEV4</accession>
<reference evidence="1 2" key="1">
    <citation type="submission" date="2018-07" db="EMBL/GenBank/DDBJ databases">
        <title>Genomic Encyclopedia of Type Strains, Phase IV (KMG-IV): sequencing the most valuable type-strain genomes for metagenomic binning, comparative biology and taxonomic classification.</title>
        <authorList>
            <person name="Goeker M."/>
        </authorList>
    </citation>
    <scope>NUCLEOTIDE SEQUENCE [LARGE SCALE GENOMIC DNA]</scope>
    <source>
        <strain evidence="1 2">DSM 25281</strain>
    </source>
</reference>
<evidence type="ECO:0000313" key="1">
    <source>
        <dbReference type="EMBL" id="RDI41639.1"/>
    </source>
</evidence>
<proteinExistence type="predicted"/>
<keyword evidence="2" id="KW-1185">Reference proteome</keyword>
<dbReference type="EMBL" id="QQAY01000007">
    <property type="protein sequence ID" value="RDI41639.1"/>
    <property type="molecule type" value="Genomic_DNA"/>
</dbReference>
<sequence>MSGTGGQVYCPIVARQHVADSILPVTSRFLSNDVGANLIKLVEDWTVAHRMVFFAHRPFGLAHSPGVLAHRLEGLAHRPTVFTHRACLASDYPMIFLQFILFSLPSTQFCPANTPFRTISRQYLHPFHQ</sequence>